<dbReference type="Proteomes" id="UP001596154">
    <property type="component" value="Unassembled WGS sequence"/>
</dbReference>
<gene>
    <name evidence="1" type="ORF">ACFPZJ_13115</name>
</gene>
<sequence>MYLDDAPESAPCAVCDKPARERVHRGCRQHMADALDELPGLYRQLADALLPTRRGDGLAVSGTPGRGLPGGDALDLRARGGIEGVVGGWARDLCERERWEIPQCQSVQAVVDWACTTLALNLGMICDEHPAVKEIAAELAKTVGQARRIVTGEKPPRRIGVACTCGHVLRVTLDTAGVRCPACSTQYGHSEALQLPLAERRSAA</sequence>
<comment type="caution">
    <text evidence="1">The sequence shown here is derived from an EMBL/GenBank/DDBJ whole genome shotgun (WGS) entry which is preliminary data.</text>
</comment>
<evidence type="ECO:0000313" key="1">
    <source>
        <dbReference type="EMBL" id="MFC5634700.1"/>
    </source>
</evidence>
<accession>A0ABW0UP45</accession>
<keyword evidence="2" id="KW-1185">Reference proteome</keyword>
<name>A0ABW0UP45_9ACTN</name>
<reference evidence="2" key="1">
    <citation type="journal article" date="2019" name="Int. J. Syst. Evol. Microbiol.">
        <title>The Global Catalogue of Microorganisms (GCM) 10K type strain sequencing project: providing services to taxonomists for standard genome sequencing and annotation.</title>
        <authorList>
            <consortium name="The Broad Institute Genomics Platform"/>
            <consortium name="The Broad Institute Genome Sequencing Center for Infectious Disease"/>
            <person name="Wu L."/>
            <person name="Ma J."/>
        </authorList>
    </citation>
    <scope>NUCLEOTIDE SEQUENCE [LARGE SCALE GENOMIC DNA]</scope>
    <source>
        <strain evidence="2">CGMCC 4.7248</strain>
    </source>
</reference>
<protein>
    <submittedName>
        <fullName evidence="1">Uncharacterized protein</fullName>
    </submittedName>
</protein>
<dbReference type="RefSeq" id="WP_381020786.1">
    <property type="nucleotide sequence ID" value="NZ_JBHSNY010000004.1"/>
</dbReference>
<organism evidence="1 2">
    <name type="scientific">Streptomyces bullii</name>
    <dbReference type="NCBI Taxonomy" id="349910"/>
    <lineage>
        <taxon>Bacteria</taxon>
        <taxon>Bacillati</taxon>
        <taxon>Actinomycetota</taxon>
        <taxon>Actinomycetes</taxon>
        <taxon>Kitasatosporales</taxon>
        <taxon>Streptomycetaceae</taxon>
        <taxon>Streptomyces</taxon>
    </lineage>
</organism>
<evidence type="ECO:0000313" key="2">
    <source>
        <dbReference type="Proteomes" id="UP001596154"/>
    </source>
</evidence>
<proteinExistence type="predicted"/>
<dbReference type="EMBL" id="JBHSNY010000004">
    <property type="protein sequence ID" value="MFC5634700.1"/>
    <property type="molecule type" value="Genomic_DNA"/>
</dbReference>